<gene>
    <name evidence="3" type="ORF">BI308_05620</name>
</gene>
<keyword evidence="1" id="KW-0812">Transmembrane</keyword>
<evidence type="ECO:0000259" key="2">
    <source>
        <dbReference type="PROSITE" id="PS50837"/>
    </source>
</evidence>
<feature type="transmembrane region" description="Helical" evidence="1">
    <location>
        <begin position="864"/>
        <end position="882"/>
    </location>
</feature>
<dbReference type="PANTHER" id="PTHR46312:SF2">
    <property type="entry name" value="NUCLEOTIDE-BINDING OLIGOMERIZATION DOMAIN-CONTAINING PROTEIN 2-LIKE"/>
    <property type="match status" value="1"/>
</dbReference>
<comment type="caution">
    <text evidence="3">The sequence shown here is derived from an EMBL/GenBank/DDBJ whole genome shotgun (WGS) entry which is preliminary data.</text>
</comment>
<feature type="transmembrane region" description="Helical" evidence="1">
    <location>
        <begin position="715"/>
        <end position="739"/>
    </location>
</feature>
<keyword evidence="1" id="KW-0472">Membrane</keyword>
<dbReference type="Gene3D" id="3.40.50.300">
    <property type="entry name" value="P-loop containing nucleotide triphosphate hydrolases"/>
    <property type="match status" value="1"/>
</dbReference>
<feature type="transmembrane region" description="Helical" evidence="1">
    <location>
        <begin position="888"/>
        <end position="907"/>
    </location>
</feature>
<accession>A0A1L9QVC4</accession>
<dbReference type="SUPFAM" id="SSF52540">
    <property type="entry name" value="P-loop containing nucleoside triphosphate hydrolases"/>
    <property type="match status" value="1"/>
</dbReference>
<name>A0A1L9QVC4_9CYAN</name>
<dbReference type="PANTHER" id="PTHR46312">
    <property type="entry name" value="NACHT DOMAIN-CONTAINING PROTEIN"/>
    <property type="match status" value="1"/>
</dbReference>
<dbReference type="AlphaFoldDB" id="A0A1L9QVC4"/>
<evidence type="ECO:0000313" key="4">
    <source>
        <dbReference type="Proteomes" id="UP000183940"/>
    </source>
</evidence>
<feature type="transmembrane region" description="Helical" evidence="1">
    <location>
        <begin position="824"/>
        <end position="843"/>
    </location>
</feature>
<dbReference type="Proteomes" id="UP000183940">
    <property type="component" value="Unassembled WGS sequence"/>
</dbReference>
<dbReference type="InterPro" id="IPR024983">
    <property type="entry name" value="CHAT_dom"/>
</dbReference>
<protein>
    <recommendedName>
        <fullName evidence="2">NACHT domain-containing protein</fullName>
    </recommendedName>
</protein>
<keyword evidence="4" id="KW-1185">Reference proteome</keyword>
<dbReference type="InterPro" id="IPR027417">
    <property type="entry name" value="P-loop_NTPase"/>
</dbReference>
<proteinExistence type="predicted"/>
<reference evidence="3" key="1">
    <citation type="submission" date="2016-10" db="EMBL/GenBank/DDBJ databases">
        <title>CRISPR-Cas defence system in Roseofilum reptotaenium: evidence of a bacteriophage-cyanobacterium arms race in the coral black band disease.</title>
        <authorList>
            <person name="Buerger P."/>
            <person name="Wood-Charlson E.M."/>
            <person name="Weynberg K.D."/>
            <person name="Willis B."/>
            <person name="Van Oppen M.J."/>
        </authorList>
    </citation>
    <scope>NUCLEOTIDE SEQUENCE [LARGE SCALE GENOMIC DNA]</scope>
    <source>
        <strain evidence="3">AO1-A</strain>
    </source>
</reference>
<dbReference type="Pfam" id="PF05729">
    <property type="entry name" value="NACHT"/>
    <property type="match status" value="1"/>
</dbReference>
<dbReference type="EMBL" id="MLAW01000006">
    <property type="protein sequence ID" value="OJJ26572.1"/>
    <property type="molecule type" value="Genomic_DNA"/>
</dbReference>
<dbReference type="InterPro" id="IPR003593">
    <property type="entry name" value="AAA+_ATPase"/>
</dbReference>
<evidence type="ECO:0000313" key="3">
    <source>
        <dbReference type="EMBL" id="OJJ26572.1"/>
    </source>
</evidence>
<evidence type="ECO:0000256" key="1">
    <source>
        <dbReference type="SAM" id="Phobius"/>
    </source>
</evidence>
<organism evidence="3 4">
    <name type="scientific">Roseofilum reptotaenium AO1-A</name>
    <dbReference type="NCBI Taxonomy" id="1925591"/>
    <lineage>
        <taxon>Bacteria</taxon>
        <taxon>Bacillati</taxon>
        <taxon>Cyanobacteriota</taxon>
        <taxon>Cyanophyceae</taxon>
        <taxon>Desertifilales</taxon>
        <taxon>Desertifilaceae</taxon>
        <taxon>Roseofilum</taxon>
    </lineage>
</organism>
<feature type="transmembrane region" description="Helical" evidence="1">
    <location>
        <begin position="745"/>
        <end position="767"/>
    </location>
</feature>
<dbReference type="Pfam" id="PF12770">
    <property type="entry name" value="CHAT"/>
    <property type="match status" value="1"/>
</dbReference>
<dbReference type="SMART" id="SM00382">
    <property type="entry name" value="AAA"/>
    <property type="match status" value="1"/>
</dbReference>
<feature type="domain" description="NACHT" evidence="2">
    <location>
        <begin position="448"/>
        <end position="554"/>
    </location>
</feature>
<dbReference type="InterPro" id="IPR007111">
    <property type="entry name" value="NACHT_NTPase"/>
</dbReference>
<feature type="transmembrane region" description="Helical" evidence="1">
    <location>
        <begin position="787"/>
        <end position="812"/>
    </location>
</feature>
<dbReference type="PROSITE" id="PS50837">
    <property type="entry name" value="NACHT"/>
    <property type="match status" value="1"/>
</dbReference>
<sequence length="963" mass="109176">MNQRIVFKMGSGDFDRGFPVTLQLGEEGRTPQLELTRFLDAAPDLPPLYQQWVSAYHQLGGLDTRIRIPTMPITHLGVPEAHHNCREAAEKLRSHFNHWLRQPNILDLREAILETLNRQTPVRIIIQTQDWVLQRLPWTVWDFWQRYPQAEIALSLLDYQGVKPELTLQGTANILAVFGEDRGLNLASDRHSLDRLSNAQITYLERPSFSQLSRSLWSQPWDIFFFAGHSSSQSGGQFQLNPQERLNLDQLKYALNRSIDRGLKLAIFNSCDGLGLAQQLAALNLPQMIVMREQVPDRVAHEFLQHFLYQFSQETQLYESVRLAREKLQGLEDRFPCATWLPVIFQNPAYLPLVWKKTEVELTPQSSLSRLELRNRQILLNKVNLYWVKGVLEASLHGRVLLELGIEERYDAIAHPWGLVWESSEQMQPVRVTHRSAIEKFEALGMGRSLLILGEPGSGKTTTLLELAREFIHRANQDHHLPIPVVFNLSSWLGEQQSILDWLIQELYTKYQIPKELSQNWIDDSALLLLLDGLDEVAVNKRQACVTALNEFMQNHGTLEVVICSRHQDYDQLSQKLRVLAAIYLQPLTQDRIEQYLQFCGSDLSGLRQAMQSDIILQDLAQSPLMLNIMALAYQGMSYDDFPKQTKEQYHTHLFDAYIERMFSRKIGEHFYSKAQTKNGLIQLAQWMVKESQTVFLIERMQPSCLKTKSEKLRYCALIALIGGIFSALGIGCSVGHIAGSHIGLLSGAILGIAGGLAGGIILMWVLPRIEPVEKMKWSWHKMRINLIPGLRVGLIAGGFYALSVALIFNVIYGLNMAVKELLIFWLSGLNLGVMFILLRGLTGGDINTHTVPNQGIWLSARNASLFAILGICTLIVLAKIVGHPTLFGAIAGLLIGLFSPSSIACLQHFTLRVVLYGSGKVPWNYARFLDYATSLIFLQKVGGGYIFIHRLLLEHFAQLSLE</sequence>
<keyword evidence="1" id="KW-1133">Transmembrane helix</keyword>
<dbReference type="STRING" id="1925591.BI308_05620"/>